<dbReference type="SUPFAM" id="SSF49452">
    <property type="entry name" value="Starch-binding domain-like"/>
    <property type="match status" value="1"/>
</dbReference>
<dbReference type="AlphaFoldDB" id="A0A8D8QW49"/>
<dbReference type="InterPro" id="IPR030395">
    <property type="entry name" value="GP_PDE_dom"/>
</dbReference>
<dbReference type="SMART" id="SM01065">
    <property type="entry name" value="CBM_2"/>
    <property type="match status" value="1"/>
</dbReference>
<dbReference type="SUPFAM" id="SSF51695">
    <property type="entry name" value="PLC-like phosphodiesterases"/>
    <property type="match status" value="1"/>
</dbReference>
<dbReference type="PANTHER" id="PTHR22958:SF1">
    <property type="entry name" value="GLYCEROPHOSPHOCHOLINE PHOSPHODIESTERASE GPCPD1"/>
    <property type="match status" value="1"/>
</dbReference>
<name>A0A8D8QW49_9HEMI</name>
<evidence type="ECO:0000256" key="1">
    <source>
        <dbReference type="ARBA" id="ARBA00007277"/>
    </source>
</evidence>
<dbReference type="GO" id="GO:2001070">
    <property type="term" value="F:starch binding"/>
    <property type="evidence" value="ECO:0007669"/>
    <property type="project" value="InterPro"/>
</dbReference>
<feature type="domain" description="GP-PDE" evidence="4">
    <location>
        <begin position="305"/>
        <end position="628"/>
    </location>
</feature>
<dbReference type="FunFam" id="3.20.20.190:FF:000032">
    <property type="entry name" value="Glycerophosphoryl diester phosphodiesterase, putative"/>
    <property type="match status" value="1"/>
</dbReference>
<dbReference type="Gene3D" id="2.60.40.10">
    <property type="entry name" value="Immunoglobulins"/>
    <property type="match status" value="1"/>
</dbReference>
<sequence>MSDKATKPWKFRVKAKTLPGEVLCVTGSCDELGHWMNDQALVLSNESENVWSAVANISSDTDVRYRYFVCISLGDKKLIVRRWESGMNPRTIAAQAPSNVATNKTEEFGEMTPVEKGWLTSETAVQIKLLNPIKIFTNRFKDSEINIKVTTVSLTNEALSLETSPDASSTPNNWPLTEISVMNTEEREFKTQNSCGHEYKEDEFVIFQILTDVFDTTAYQVDFFAQVPGSNVSTSTDSPSHIGCCHILPHSLNQGLGSFVLVITDSVTRRPIGELTGEYLVVTPLPLRTDMKISFPSEWRNKWQGLDVGHRGSGVSFGSDNERAHVRENTIASLRAAGEGGADLVEFDVQLSKDLVPIIYHDFYVVLSAQRKNANSSSVEKLALNSSTGDTGACVNGGEDGQELLDVIKVPVKDLTFHEMQDLKLYHVKEGQSKKKTFFLHDSEPDHQPFPTLAHALEVIDPSVGFNIEIKWTMLVGDGSYELNNPLDINTYVDTILGVVLRSARSRIIVFSCFHPDVVSALRLKQNKYPVIFLTQGITKRWPQYKDPRCHNVTMGTHHAISASLLGLSVNTEDLLRDDSQVKFVKDSGLMVWCWGIEGNDPANVKHLKRLGVQAVINDKVVQQSTKHESIFLIEARRAAS</sequence>
<comment type="similarity">
    <text evidence="1">Belongs to the glycerophosphoryl diester phosphodiesterase family.</text>
</comment>
<dbReference type="InterPro" id="IPR013784">
    <property type="entry name" value="Carb-bd-like_fold"/>
</dbReference>
<dbReference type="GO" id="GO:0046475">
    <property type="term" value="P:glycerophospholipid catabolic process"/>
    <property type="evidence" value="ECO:0007669"/>
    <property type="project" value="TreeGrafter"/>
</dbReference>
<evidence type="ECO:0000313" key="5">
    <source>
        <dbReference type="EMBL" id="CAG6639520.1"/>
    </source>
</evidence>
<feature type="domain" description="CBM20" evidence="3">
    <location>
        <begin position="1"/>
        <end position="110"/>
    </location>
</feature>
<protein>
    <submittedName>
        <fullName evidence="5">Glycerophosphocholine phosphodiesterase GPCPD1</fullName>
    </submittedName>
</protein>
<evidence type="ECO:0000259" key="3">
    <source>
        <dbReference type="PROSITE" id="PS51166"/>
    </source>
</evidence>
<keyword evidence="2" id="KW-0378">Hydrolase</keyword>
<dbReference type="InterPro" id="IPR002044">
    <property type="entry name" value="CBM20"/>
</dbReference>
<proteinExistence type="inferred from homology"/>
<organism evidence="5">
    <name type="scientific">Cacopsylla melanoneura</name>
    <dbReference type="NCBI Taxonomy" id="428564"/>
    <lineage>
        <taxon>Eukaryota</taxon>
        <taxon>Metazoa</taxon>
        <taxon>Ecdysozoa</taxon>
        <taxon>Arthropoda</taxon>
        <taxon>Hexapoda</taxon>
        <taxon>Insecta</taxon>
        <taxon>Pterygota</taxon>
        <taxon>Neoptera</taxon>
        <taxon>Paraneoptera</taxon>
        <taxon>Hemiptera</taxon>
        <taxon>Sternorrhyncha</taxon>
        <taxon>Psylloidea</taxon>
        <taxon>Psyllidae</taxon>
        <taxon>Psyllinae</taxon>
        <taxon>Cacopsylla</taxon>
    </lineage>
</organism>
<reference evidence="5" key="1">
    <citation type="submission" date="2021-05" db="EMBL/GenBank/DDBJ databases">
        <authorList>
            <person name="Alioto T."/>
            <person name="Alioto T."/>
            <person name="Gomez Garrido J."/>
        </authorList>
    </citation>
    <scope>NUCLEOTIDE SEQUENCE</scope>
</reference>
<dbReference type="PROSITE" id="PS51166">
    <property type="entry name" value="CBM20"/>
    <property type="match status" value="1"/>
</dbReference>
<evidence type="ECO:0000259" key="4">
    <source>
        <dbReference type="PROSITE" id="PS51704"/>
    </source>
</evidence>
<evidence type="ECO:0000256" key="2">
    <source>
        <dbReference type="ARBA" id="ARBA00022801"/>
    </source>
</evidence>
<dbReference type="InterPro" id="IPR017946">
    <property type="entry name" value="PLC-like_Pdiesterase_TIM-brl"/>
</dbReference>
<dbReference type="EMBL" id="HBUF01107619">
    <property type="protein sequence ID" value="CAG6639520.1"/>
    <property type="molecule type" value="Transcribed_RNA"/>
</dbReference>
<dbReference type="PROSITE" id="PS51704">
    <property type="entry name" value="GP_PDE"/>
    <property type="match status" value="1"/>
</dbReference>
<dbReference type="InterPro" id="IPR013783">
    <property type="entry name" value="Ig-like_fold"/>
</dbReference>
<dbReference type="InterPro" id="IPR057506">
    <property type="entry name" value="C2_GPCPD1"/>
</dbReference>
<dbReference type="Pfam" id="PF00686">
    <property type="entry name" value="CBM_20"/>
    <property type="match status" value="1"/>
</dbReference>
<dbReference type="GO" id="GO:0047389">
    <property type="term" value="F:glycerophosphocholine phosphodiesterase activity"/>
    <property type="evidence" value="ECO:0007669"/>
    <property type="project" value="TreeGrafter"/>
</dbReference>
<accession>A0A8D8QW49</accession>
<dbReference type="InterPro" id="IPR051578">
    <property type="entry name" value="GDPD"/>
</dbReference>
<dbReference type="Gene3D" id="3.20.20.190">
    <property type="entry name" value="Phosphatidylinositol (PI) phosphodiesterase"/>
    <property type="match status" value="1"/>
</dbReference>
<dbReference type="Pfam" id="PF03009">
    <property type="entry name" value="GDPD"/>
    <property type="match status" value="1"/>
</dbReference>
<dbReference type="Pfam" id="PF25329">
    <property type="entry name" value="C2_GDE1"/>
    <property type="match status" value="1"/>
</dbReference>
<dbReference type="PANTHER" id="PTHR22958">
    <property type="entry name" value="GLYCEROPHOSPHORYL DIESTER PHOSPHODIESTERASE"/>
    <property type="match status" value="1"/>
</dbReference>